<sequence length="302" mass="34161">MISFRHEVFFEVANHLSFTRASQVLNLSQPAISRHIKALEELYRTSLFERVGNSVKLTVPGNLLLDHLRQAKEVQIRLDYALSTQLDEYNAKGELRLGASTTVALYIIPEILSAFRQRHPNVRITLLNRNSENVLKALGNNEIDLGIIEGQTKTTAVSYRYFLSDEVVAVCSPKSELCYRDSISLEELKHYPVALRERGSGTLDSVKAALEEVHMKLSDLRNNISLGGTEALKNFLLVDNCLGFLPLRSVQKELSAGTLKQVFIDNLNIRRQFFFIQRHGSESDPFAQAFVRFALQGHNEML</sequence>
<dbReference type="EMBL" id="FNXY01000004">
    <property type="protein sequence ID" value="SEI95623.1"/>
    <property type="molecule type" value="Genomic_DNA"/>
</dbReference>
<dbReference type="AlphaFoldDB" id="A0A1H6UT73"/>
<gene>
    <name evidence="6" type="ORF">SAMN04487995_2728</name>
</gene>
<dbReference type="Pfam" id="PF00126">
    <property type="entry name" value="HTH_1"/>
    <property type="match status" value="1"/>
</dbReference>
<evidence type="ECO:0000256" key="1">
    <source>
        <dbReference type="ARBA" id="ARBA00009437"/>
    </source>
</evidence>
<keyword evidence="3 6" id="KW-0238">DNA-binding</keyword>
<dbReference type="InterPro" id="IPR036390">
    <property type="entry name" value="WH_DNA-bd_sf"/>
</dbReference>
<reference evidence="6 7" key="1">
    <citation type="submission" date="2016-10" db="EMBL/GenBank/DDBJ databases">
        <authorList>
            <person name="de Groot N.N."/>
        </authorList>
    </citation>
    <scope>NUCLEOTIDE SEQUENCE [LARGE SCALE GENOMIC DNA]</scope>
    <source>
        <strain evidence="6 7">DSM 19938</strain>
    </source>
</reference>
<dbReference type="PRINTS" id="PR00039">
    <property type="entry name" value="HTHLYSR"/>
</dbReference>
<accession>A0A1H6UT73</accession>
<dbReference type="PROSITE" id="PS50931">
    <property type="entry name" value="HTH_LYSR"/>
    <property type="match status" value="1"/>
</dbReference>
<evidence type="ECO:0000256" key="2">
    <source>
        <dbReference type="ARBA" id="ARBA00023015"/>
    </source>
</evidence>
<feature type="domain" description="HTH lysR-type" evidence="5">
    <location>
        <begin position="1"/>
        <end position="58"/>
    </location>
</feature>
<dbReference type="SUPFAM" id="SSF53850">
    <property type="entry name" value="Periplasmic binding protein-like II"/>
    <property type="match status" value="1"/>
</dbReference>
<dbReference type="InterPro" id="IPR000847">
    <property type="entry name" value="LysR_HTH_N"/>
</dbReference>
<dbReference type="STRING" id="408657.SAMN04487995_2728"/>
<dbReference type="Pfam" id="PF03466">
    <property type="entry name" value="LysR_substrate"/>
    <property type="match status" value="1"/>
</dbReference>
<dbReference type="PANTHER" id="PTHR30126">
    <property type="entry name" value="HTH-TYPE TRANSCRIPTIONAL REGULATOR"/>
    <property type="match status" value="1"/>
</dbReference>
<evidence type="ECO:0000313" key="7">
    <source>
        <dbReference type="Proteomes" id="UP000199532"/>
    </source>
</evidence>
<evidence type="ECO:0000256" key="3">
    <source>
        <dbReference type="ARBA" id="ARBA00023125"/>
    </source>
</evidence>
<dbReference type="OrthoDB" id="9785745at2"/>
<keyword evidence="7" id="KW-1185">Reference proteome</keyword>
<dbReference type="InterPro" id="IPR036388">
    <property type="entry name" value="WH-like_DNA-bd_sf"/>
</dbReference>
<evidence type="ECO:0000313" key="6">
    <source>
        <dbReference type="EMBL" id="SEI95623.1"/>
    </source>
</evidence>
<dbReference type="PANTHER" id="PTHR30126:SF39">
    <property type="entry name" value="HTH-TYPE TRANSCRIPTIONAL REGULATOR CYSL"/>
    <property type="match status" value="1"/>
</dbReference>
<proteinExistence type="inferred from homology"/>
<dbReference type="InterPro" id="IPR005119">
    <property type="entry name" value="LysR_subst-bd"/>
</dbReference>
<evidence type="ECO:0000256" key="4">
    <source>
        <dbReference type="ARBA" id="ARBA00023163"/>
    </source>
</evidence>
<protein>
    <submittedName>
        <fullName evidence="6">DNA-binding transcriptional regulator, LysR family</fullName>
    </submittedName>
</protein>
<dbReference type="GO" id="GO:0003700">
    <property type="term" value="F:DNA-binding transcription factor activity"/>
    <property type="evidence" value="ECO:0007669"/>
    <property type="project" value="InterPro"/>
</dbReference>
<dbReference type="GO" id="GO:0000976">
    <property type="term" value="F:transcription cis-regulatory region binding"/>
    <property type="evidence" value="ECO:0007669"/>
    <property type="project" value="TreeGrafter"/>
</dbReference>
<dbReference type="SUPFAM" id="SSF46785">
    <property type="entry name" value="Winged helix' DNA-binding domain"/>
    <property type="match status" value="1"/>
</dbReference>
<dbReference type="Gene3D" id="3.40.190.290">
    <property type="match status" value="1"/>
</dbReference>
<keyword evidence="2" id="KW-0805">Transcription regulation</keyword>
<organism evidence="6 7">
    <name type="scientific">Dyadobacter koreensis</name>
    <dbReference type="NCBI Taxonomy" id="408657"/>
    <lineage>
        <taxon>Bacteria</taxon>
        <taxon>Pseudomonadati</taxon>
        <taxon>Bacteroidota</taxon>
        <taxon>Cytophagia</taxon>
        <taxon>Cytophagales</taxon>
        <taxon>Spirosomataceae</taxon>
        <taxon>Dyadobacter</taxon>
    </lineage>
</organism>
<dbReference type="Proteomes" id="UP000199532">
    <property type="component" value="Unassembled WGS sequence"/>
</dbReference>
<comment type="similarity">
    <text evidence="1">Belongs to the LysR transcriptional regulatory family.</text>
</comment>
<evidence type="ECO:0000259" key="5">
    <source>
        <dbReference type="PROSITE" id="PS50931"/>
    </source>
</evidence>
<dbReference type="Gene3D" id="1.10.10.10">
    <property type="entry name" value="Winged helix-like DNA-binding domain superfamily/Winged helix DNA-binding domain"/>
    <property type="match status" value="1"/>
</dbReference>
<dbReference type="RefSeq" id="WP_090336487.1">
    <property type="nucleotide sequence ID" value="NZ_FNXY01000004.1"/>
</dbReference>
<name>A0A1H6UT73_9BACT</name>
<keyword evidence="4" id="KW-0804">Transcription</keyword>